<keyword evidence="4" id="KW-1185">Reference proteome</keyword>
<evidence type="ECO:0000313" key="3">
    <source>
        <dbReference type="EMBL" id="MBW0548158.1"/>
    </source>
</evidence>
<dbReference type="Gene3D" id="3.30.420.10">
    <property type="entry name" value="Ribonuclease H-like superfamily/Ribonuclease H"/>
    <property type="match status" value="1"/>
</dbReference>
<evidence type="ECO:0000259" key="2">
    <source>
        <dbReference type="PROSITE" id="PS50994"/>
    </source>
</evidence>
<dbReference type="PANTHER" id="PTHR37984:SF5">
    <property type="entry name" value="PROTEIN NYNRIN-LIKE"/>
    <property type="match status" value="1"/>
</dbReference>
<dbReference type="InterPro" id="IPR001584">
    <property type="entry name" value="Integrase_cat-core"/>
</dbReference>
<feature type="non-terminal residue" evidence="3">
    <location>
        <position position="1"/>
    </location>
</feature>
<dbReference type="AlphaFoldDB" id="A0A9Q3IQG6"/>
<comment type="caution">
    <text evidence="3">The sequence shown here is derived from an EMBL/GenBank/DDBJ whole genome shotgun (WGS) entry which is preliminary data.</text>
</comment>
<dbReference type="InterPro" id="IPR036397">
    <property type="entry name" value="RNaseH_sf"/>
</dbReference>
<reference evidence="3" key="1">
    <citation type="submission" date="2021-03" db="EMBL/GenBank/DDBJ databases">
        <title>Draft genome sequence of rust myrtle Austropuccinia psidii MF-1, a brazilian biotype.</title>
        <authorList>
            <person name="Quecine M.C."/>
            <person name="Pachon D.M.R."/>
            <person name="Bonatelli M.L."/>
            <person name="Correr F.H."/>
            <person name="Franceschini L.M."/>
            <person name="Leite T.F."/>
            <person name="Margarido G.R.A."/>
            <person name="Almeida C.A."/>
            <person name="Ferrarezi J.A."/>
            <person name="Labate C.A."/>
        </authorList>
    </citation>
    <scope>NUCLEOTIDE SEQUENCE</scope>
    <source>
        <strain evidence="3">MF-1</strain>
    </source>
</reference>
<keyword evidence="1" id="KW-0694">RNA-binding</keyword>
<dbReference type="PANTHER" id="PTHR37984">
    <property type="entry name" value="PROTEIN CBG26694"/>
    <property type="match status" value="1"/>
</dbReference>
<protein>
    <recommendedName>
        <fullName evidence="2">Integrase catalytic domain-containing protein</fullName>
    </recommendedName>
</protein>
<dbReference type="GO" id="GO:0005634">
    <property type="term" value="C:nucleus"/>
    <property type="evidence" value="ECO:0007669"/>
    <property type="project" value="UniProtKB-ARBA"/>
</dbReference>
<dbReference type="EMBL" id="AVOT02053312">
    <property type="protein sequence ID" value="MBW0548158.1"/>
    <property type="molecule type" value="Genomic_DNA"/>
</dbReference>
<dbReference type="Proteomes" id="UP000765509">
    <property type="component" value="Unassembled WGS sequence"/>
</dbReference>
<proteinExistence type="predicted"/>
<dbReference type="PROSITE" id="PS50994">
    <property type="entry name" value="INTEGRASE"/>
    <property type="match status" value="1"/>
</dbReference>
<feature type="domain" description="Integrase catalytic" evidence="2">
    <location>
        <begin position="1"/>
        <end position="137"/>
    </location>
</feature>
<sequence length="206" mass="23503">YSKTPIFLPCHKDDTATNTGLLLWSRFLSHTGLFDNIISDRDPKLTSALWTNIHRLFGTKLSFSTEYHPQTDGLAERMIQTLEDMIRRLRAYGLEFKDPDGFTQDWCTLIPALELTYKTSVHSSTGKTPDMLEKGWNPRLPANKLSKDLIDIHPTASSFKIMLDKVKHHSKQSKNDAFESAKQKWNKSHKVPDFEVGDLALVSAKK</sequence>
<dbReference type="SUPFAM" id="SSF53098">
    <property type="entry name" value="Ribonuclease H-like"/>
    <property type="match status" value="1"/>
</dbReference>
<name>A0A9Q3IQG6_9BASI</name>
<organism evidence="3 4">
    <name type="scientific">Austropuccinia psidii MF-1</name>
    <dbReference type="NCBI Taxonomy" id="1389203"/>
    <lineage>
        <taxon>Eukaryota</taxon>
        <taxon>Fungi</taxon>
        <taxon>Dikarya</taxon>
        <taxon>Basidiomycota</taxon>
        <taxon>Pucciniomycotina</taxon>
        <taxon>Pucciniomycetes</taxon>
        <taxon>Pucciniales</taxon>
        <taxon>Sphaerophragmiaceae</taxon>
        <taxon>Austropuccinia</taxon>
    </lineage>
</organism>
<dbReference type="GO" id="GO:0015074">
    <property type="term" value="P:DNA integration"/>
    <property type="evidence" value="ECO:0007669"/>
    <property type="project" value="InterPro"/>
</dbReference>
<evidence type="ECO:0000256" key="1">
    <source>
        <dbReference type="ARBA" id="ARBA00022884"/>
    </source>
</evidence>
<dbReference type="InterPro" id="IPR050951">
    <property type="entry name" value="Retrovirus_Pol_polyprotein"/>
</dbReference>
<dbReference type="GO" id="GO:0003723">
    <property type="term" value="F:RNA binding"/>
    <property type="evidence" value="ECO:0007669"/>
    <property type="project" value="UniProtKB-KW"/>
</dbReference>
<evidence type="ECO:0000313" key="4">
    <source>
        <dbReference type="Proteomes" id="UP000765509"/>
    </source>
</evidence>
<accession>A0A9Q3IQG6</accession>
<gene>
    <name evidence="3" type="ORF">O181_087873</name>
</gene>
<dbReference type="InterPro" id="IPR012337">
    <property type="entry name" value="RNaseH-like_sf"/>
</dbReference>